<organism evidence="2 3">
    <name type="scientific">Aquibium carbonis</name>
    <dbReference type="NCBI Taxonomy" id="2495581"/>
    <lineage>
        <taxon>Bacteria</taxon>
        <taxon>Pseudomonadati</taxon>
        <taxon>Pseudomonadota</taxon>
        <taxon>Alphaproteobacteria</taxon>
        <taxon>Hyphomicrobiales</taxon>
        <taxon>Phyllobacteriaceae</taxon>
        <taxon>Aquibium</taxon>
    </lineage>
</organism>
<reference evidence="2 3" key="1">
    <citation type="submission" date="2018-12" db="EMBL/GenBank/DDBJ databases">
        <title>Mesorhizobium carbonis sp. nov., isolated from coal mine water.</title>
        <authorList>
            <person name="Xin W."/>
            <person name="Xu Z."/>
            <person name="Xiang F."/>
            <person name="Zhang J."/>
            <person name="Xi L."/>
            <person name="Liu J."/>
        </authorList>
    </citation>
    <scope>NUCLEOTIDE SEQUENCE [LARGE SCALE GENOMIC DNA]</scope>
    <source>
        <strain evidence="2 3">B2.3</strain>
    </source>
</reference>
<dbReference type="SUPFAM" id="SSF53474">
    <property type="entry name" value="alpha/beta-Hydrolases"/>
    <property type="match status" value="1"/>
</dbReference>
<dbReference type="PANTHER" id="PTHR43798:SF33">
    <property type="entry name" value="HYDROLASE, PUTATIVE (AFU_ORTHOLOGUE AFUA_2G14860)-RELATED"/>
    <property type="match status" value="1"/>
</dbReference>
<feature type="domain" description="AB hydrolase-1" evidence="1">
    <location>
        <begin position="58"/>
        <end position="297"/>
    </location>
</feature>
<gene>
    <name evidence="2" type="ORF">EJC49_15085</name>
</gene>
<keyword evidence="2" id="KW-0378">Hydrolase</keyword>
<comment type="caution">
    <text evidence="2">The sequence shown here is derived from an EMBL/GenBank/DDBJ whole genome shotgun (WGS) entry which is preliminary data.</text>
</comment>
<dbReference type="EMBL" id="RWKW01000054">
    <property type="protein sequence ID" value="RST85553.1"/>
    <property type="molecule type" value="Genomic_DNA"/>
</dbReference>
<evidence type="ECO:0000313" key="3">
    <source>
        <dbReference type="Proteomes" id="UP000278398"/>
    </source>
</evidence>
<accession>A0A3S0A7E8</accession>
<dbReference type="OrthoDB" id="9798888at2"/>
<dbReference type="Pfam" id="PF00561">
    <property type="entry name" value="Abhydrolase_1"/>
    <property type="match status" value="1"/>
</dbReference>
<dbReference type="Proteomes" id="UP000278398">
    <property type="component" value="Unassembled WGS sequence"/>
</dbReference>
<evidence type="ECO:0000259" key="1">
    <source>
        <dbReference type="Pfam" id="PF00561"/>
    </source>
</evidence>
<dbReference type="InterPro" id="IPR029058">
    <property type="entry name" value="AB_hydrolase_fold"/>
</dbReference>
<proteinExistence type="predicted"/>
<dbReference type="PRINTS" id="PR00111">
    <property type="entry name" value="ABHYDROLASE"/>
</dbReference>
<dbReference type="Gene3D" id="3.40.50.1820">
    <property type="entry name" value="alpha/beta hydrolase"/>
    <property type="match status" value="1"/>
</dbReference>
<dbReference type="PANTHER" id="PTHR43798">
    <property type="entry name" value="MONOACYLGLYCEROL LIPASE"/>
    <property type="match status" value="1"/>
</dbReference>
<dbReference type="RefSeq" id="WP_126700767.1">
    <property type="nucleotide sequence ID" value="NZ_RWKW01000054.1"/>
</dbReference>
<evidence type="ECO:0000313" key="2">
    <source>
        <dbReference type="EMBL" id="RST85553.1"/>
    </source>
</evidence>
<dbReference type="AlphaFoldDB" id="A0A3S0A7E8"/>
<sequence length="320" mass="33389">MRLILLFVTGVLVSALLVAASAYRRDMAIAGAAADAPSRLLDGPDGTIEYADTGRGSPVLMIHGSGGGFDQGLAFAGPLTEAGFRVIAPSRFGYLRSVMPQAASPERQADAFAFLLDAVGVDQAVVVGGSAGALSATQFAIRHPSRCRALILVVPASYAPDRPAGTNAAPAAWPVIKAALGSDMLFWAAIRMAPAFMTRMVLATDPALLEAAGEAERQRVRNMLFHVLPVSRRKAGLLMDMATAGDPPPHPLETITCPVLAISAKDDLYGTAAAARHIAARAPDARLLLFDDGGHMLVGHDAAMWRAVLDFIEASGGGNR</sequence>
<dbReference type="GO" id="GO:0016787">
    <property type="term" value="F:hydrolase activity"/>
    <property type="evidence" value="ECO:0007669"/>
    <property type="project" value="UniProtKB-KW"/>
</dbReference>
<keyword evidence="3" id="KW-1185">Reference proteome</keyword>
<dbReference type="InterPro" id="IPR000073">
    <property type="entry name" value="AB_hydrolase_1"/>
</dbReference>
<name>A0A3S0A7E8_9HYPH</name>
<dbReference type="InterPro" id="IPR050266">
    <property type="entry name" value="AB_hydrolase_sf"/>
</dbReference>
<dbReference type="GO" id="GO:0016020">
    <property type="term" value="C:membrane"/>
    <property type="evidence" value="ECO:0007669"/>
    <property type="project" value="TreeGrafter"/>
</dbReference>
<protein>
    <submittedName>
        <fullName evidence="2">Alpha/beta hydrolase</fullName>
    </submittedName>
</protein>